<sequence>MKKLKLILVTLLSLLLLAACGSKKSSGEVTTDPSTLAKQLAEETVTSDTLSEVSTDIMASTYFVDTTKIEASSAYMSTGASACEAAVIKCSDADYASEVSDLLKQRVSNQKDLYSSYNAGETTKLENAIIKTSGNYVVLCVCDDTSKAEEILKNAGF</sequence>
<accession>A0AAE3DSG6</accession>
<evidence type="ECO:0000256" key="1">
    <source>
        <dbReference type="SAM" id="SignalP"/>
    </source>
</evidence>
<name>A0AAE3DSG6_9FIRM</name>
<dbReference type="InterPro" id="IPR025648">
    <property type="entry name" value="DUF4358"/>
</dbReference>
<dbReference type="PROSITE" id="PS51257">
    <property type="entry name" value="PROKAR_LIPOPROTEIN"/>
    <property type="match status" value="1"/>
</dbReference>
<dbReference type="AlphaFoldDB" id="A0AAE3DSG6"/>
<protein>
    <submittedName>
        <fullName evidence="2">DUF4358 domain-containing protein</fullName>
    </submittedName>
</protein>
<dbReference type="EMBL" id="JAJEPR010000009">
    <property type="protein sequence ID" value="MCC2189623.1"/>
    <property type="molecule type" value="Genomic_DNA"/>
</dbReference>
<feature type="signal peptide" evidence="1">
    <location>
        <begin position="1"/>
        <end position="18"/>
    </location>
</feature>
<keyword evidence="1" id="KW-0732">Signal</keyword>
<feature type="chain" id="PRO_5042275074" evidence="1">
    <location>
        <begin position="19"/>
        <end position="157"/>
    </location>
</feature>
<dbReference type="Proteomes" id="UP001197875">
    <property type="component" value="Unassembled WGS sequence"/>
</dbReference>
<organism evidence="2 3">
    <name type="scientific">Fusicatenibacter faecihominis</name>
    <dbReference type="NCBI Taxonomy" id="2881276"/>
    <lineage>
        <taxon>Bacteria</taxon>
        <taxon>Bacillati</taxon>
        <taxon>Bacillota</taxon>
        <taxon>Clostridia</taxon>
        <taxon>Lachnospirales</taxon>
        <taxon>Lachnospiraceae</taxon>
        <taxon>Fusicatenibacter</taxon>
    </lineage>
</organism>
<comment type="caution">
    <text evidence="2">The sequence shown here is derived from an EMBL/GenBank/DDBJ whole genome shotgun (WGS) entry which is preliminary data.</text>
</comment>
<dbReference type="Pfam" id="PF14270">
    <property type="entry name" value="DUF4358"/>
    <property type="match status" value="1"/>
</dbReference>
<dbReference type="RefSeq" id="WP_178045091.1">
    <property type="nucleotide sequence ID" value="NZ_JAJEPR010000009.1"/>
</dbReference>
<evidence type="ECO:0000313" key="3">
    <source>
        <dbReference type="Proteomes" id="UP001197875"/>
    </source>
</evidence>
<keyword evidence="3" id="KW-1185">Reference proteome</keyword>
<reference evidence="2 3" key="1">
    <citation type="submission" date="2021-10" db="EMBL/GenBank/DDBJ databases">
        <title>Anaerobic single-cell dispensing facilitates the cultivation of human gut bacteria.</title>
        <authorList>
            <person name="Afrizal A."/>
        </authorList>
    </citation>
    <scope>NUCLEOTIDE SEQUENCE [LARGE SCALE GENOMIC DNA]</scope>
    <source>
        <strain evidence="2 3">CLA-AA-H277</strain>
    </source>
</reference>
<proteinExistence type="predicted"/>
<gene>
    <name evidence="2" type="ORF">LKD71_07365</name>
</gene>
<evidence type="ECO:0000313" key="2">
    <source>
        <dbReference type="EMBL" id="MCC2189623.1"/>
    </source>
</evidence>